<protein>
    <recommendedName>
        <fullName evidence="6 7">Pyrroline-5-carboxylate reductase</fullName>
        <shortName evidence="6">P5C reductase</shortName>
        <shortName evidence="6">P5CR</shortName>
        <ecNumber evidence="6 7">1.5.1.2</ecNumber>
    </recommendedName>
    <alternativeName>
        <fullName evidence="6">PCA reductase</fullName>
    </alternativeName>
</protein>
<evidence type="ECO:0000256" key="6">
    <source>
        <dbReference type="HAMAP-Rule" id="MF_01925"/>
    </source>
</evidence>
<dbReference type="HAMAP" id="MF_01925">
    <property type="entry name" value="P5C_reductase"/>
    <property type="match status" value="1"/>
</dbReference>
<dbReference type="UniPathway" id="UPA00098">
    <property type="reaction ID" value="UER00361"/>
</dbReference>
<proteinExistence type="inferred from homology"/>
<dbReference type="Gene3D" id="3.40.50.720">
    <property type="entry name" value="NAD(P)-binding Rossmann-like Domain"/>
    <property type="match status" value="1"/>
</dbReference>
<evidence type="ECO:0000313" key="13">
    <source>
        <dbReference type="Proteomes" id="UP000557217"/>
    </source>
</evidence>
<dbReference type="EC" id="1.5.1.2" evidence="6 7"/>
<dbReference type="PANTHER" id="PTHR11645">
    <property type="entry name" value="PYRROLINE-5-CARBOXYLATE REDUCTASE"/>
    <property type="match status" value="1"/>
</dbReference>
<keyword evidence="13" id="KW-1185">Reference proteome</keyword>
<evidence type="ECO:0000256" key="8">
    <source>
        <dbReference type="PIRSR" id="PIRSR000193-1"/>
    </source>
</evidence>
<comment type="catalytic activity">
    <reaction evidence="6">
        <text>L-proline + NAD(+) = (S)-1-pyrroline-5-carboxylate + NADH + 2 H(+)</text>
        <dbReference type="Rhea" id="RHEA:14105"/>
        <dbReference type="ChEBI" id="CHEBI:15378"/>
        <dbReference type="ChEBI" id="CHEBI:17388"/>
        <dbReference type="ChEBI" id="CHEBI:57540"/>
        <dbReference type="ChEBI" id="CHEBI:57945"/>
        <dbReference type="ChEBI" id="CHEBI:60039"/>
        <dbReference type="EC" id="1.5.1.2"/>
    </reaction>
</comment>
<evidence type="ECO:0000256" key="9">
    <source>
        <dbReference type="RuleBase" id="RU003903"/>
    </source>
</evidence>
<dbReference type="EMBL" id="JACHGZ010000009">
    <property type="protein sequence ID" value="MBB5148737.1"/>
    <property type="molecule type" value="Genomic_DNA"/>
</dbReference>
<dbReference type="PANTHER" id="PTHR11645:SF49">
    <property type="entry name" value="PYRROLINE-5-CARBOXYLATE REDUCTASE 1"/>
    <property type="match status" value="1"/>
</dbReference>
<feature type="domain" description="Pyrroline-5-carboxylate reductase dimerisation" evidence="11">
    <location>
        <begin position="160"/>
        <end position="264"/>
    </location>
</feature>
<dbReference type="NCBIfam" id="TIGR00112">
    <property type="entry name" value="proC"/>
    <property type="match status" value="1"/>
</dbReference>
<dbReference type="SUPFAM" id="SSF51735">
    <property type="entry name" value="NAD(P)-binding Rossmann-fold domains"/>
    <property type="match status" value="1"/>
</dbReference>
<dbReference type="FunFam" id="1.10.3730.10:FF:000001">
    <property type="entry name" value="Pyrroline-5-carboxylate reductase"/>
    <property type="match status" value="1"/>
</dbReference>
<evidence type="ECO:0000313" key="12">
    <source>
        <dbReference type="EMBL" id="MBB5148737.1"/>
    </source>
</evidence>
<dbReference type="InterPro" id="IPR008927">
    <property type="entry name" value="6-PGluconate_DH-like_C_sf"/>
</dbReference>
<dbReference type="AlphaFoldDB" id="A0A840PSB9"/>
<feature type="binding site" evidence="8">
    <location>
        <begin position="69"/>
        <end position="72"/>
    </location>
    <ligand>
        <name>NADP(+)</name>
        <dbReference type="ChEBI" id="CHEBI:58349"/>
    </ligand>
</feature>
<comment type="caution">
    <text evidence="12">The sequence shown here is derived from an EMBL/GenBank/DDBJ whole genome shotgun (WGS) entry which is preliminary data.</text>
</comment>
<evidence type="ECO:0000256" key="1">
    <source>
        <dbReference type="ARBA" id="ARBA00005525"/>
    </source>
</evidence>
<dbReference type="Pfam" id="PF03807">
    <property type="entry name" value="F420_oxidored"/>
    <property type="match status" value="1"/>
</dbReference>
<dbReference type="Gene3D" id="1.10.3730.10">
    <property type="entry name" value="ProC C-terminal domain-like"/>
    <property type="match status" value="1"/>
</dbReference>
<dbReference type="InterPro" id="IPR053790">
    <property type="entry name" value="P5CR-like_CS"/>
</dbReference>
<comment type="subcellular location">
    <subcellularLocation>
        <location evidence="6">Cytoplasm</location>
    </subcellularLocation>
</comment>
<dbReference type="GO" id="GO:0055129">
    <property type="term" value="P:L-proline biosynthetic process"/>
    <property type="evidence" value="ECO:0007669"/>
    <property type="project" value="UniProtKB-UniRule"/>
</dbReference>
<reference evidence="12 13" key="1">
    <citation type="submission" date="2020-08" db="EMBL/GenBank/DDBJ databases">
        <title>Genomic Encyclopedia of Type Strains, Phase IV (KMG-IV): sequencing the most valuable type-strain genomes for metagenomic binning, comparative biology and taxonomic classification.</title>
        <authorList>
            <person name="Goeker M."/>
        </authorList>
    </citation>
    <scope>NUCLEOTIDE SEQUENCE [LARGE SCALE GENOMIC DNA]</scope>
    <source>
        <strain evidence="12 13">DSM 10633</strain>
    </source>
</reference>
<evidence type="ECO:0000259" key="10">
    <source>
        <dbReference type="Pfam" id="PF03807"/>
    </source>
</evidence>
<keyword evidence="3 6" id="KW-0521">NADP</keyword>
<dbReference type="Proteomes" id="UP000557217">
    <property type="component" value="Unassembled WGS sequence"/>
</dbReference>
<evidence type="ECO:0000256" key="7">
    <source>
        <dbReference type="NCBIfam" id="TIGR00112"/>
    </source>
</evidence>
<dbReference type="GO" id="GO:0005737">
    <property type="term" value="C:cytoplasm"/>
    <property type="evidence" value="ECO:0007669"/>
    <property type="project" value="UniProtKB-SubCell"/>
</dbReference>
<organism evidence="12 13">
    <name type="scientific">Ureibacillus thermosphaericus</name>
    <dbReference type="NCBI Taxonomy" id="51173"/>
    <lineage>
        <taxon>Bacteria</taxon>
        <taxon>Bacillati</taxon>
        <taxon>Bacillota</taxon>
        <taxon>Bacilli</taxon>
        <taxon>Bacillales</taxon>
        <taxon>Caryophanaceae</taxon>
        <taxon>Ureibacillus</taxon>
    </lineage>
</organism>
<comment type="function">
    <text evidence="5 6">Catalyzes the reduction of 1-pyrroline-5-carboxylate (PCA) to L-proline.</text>
</comment>
<comment type="pathway">
    <text evidence="6 9">Amino-acid biosynthesis; L-proline biosynthesis; L-proline from L-glutamate 5-semialdehyde: step 1/1.</text>
</comment>
<dbReference type="RefSeq" id="WP_016837817.1">
    <property type="nucleotide sequence ID" value="NZ_AP018335.1"/>
</dbReference>
<accession>A0A840PSB9</accession>
<evidence type="ECO:0000256" key="3">
    <source>
        <dbReference type="ARBA" id="ARBA00022857"/>
    </source>
</evidence>
<keyword evidence="4 6" id="KW-0560">Oxidoreductase</keyword>
<dbReference type="InterPro" id="IPR029036">
    <property type="entry name" value="P5CR_dimer"/>
</dbReference>
<keyword evidence="2 6" id="KW-0641">Proline biosynthesis</keyword>
<comment type="catalytic activity">
    <reaction evidence="6 9">
        <text>L-proline + NADP(+) = (S)-1-pyrroline-5-carboxylate + NADPH + 2 H(+)</text>
        <dbReference type="Rhea" id="RHEA:14109"/>
        <dbReference type="ChEBI" id="CHEBI:15378"/>
        <dbReference type="ChEBI" id="CHEBI:17388"/>
        <dbReference type="ChEBI" id="CHEBI:57783"/>
        <dbReference type="ChEBI" id="CHEBI:58349"/>
        <dbReference type="ChEBI" id="CHEBI:60039"/>
        <dbReference type="EC" id="1.5.1.2"/>
    </reaction>
</comment>
<evidence type="ECO:0000256" key="5">
    <source>
        <dbReference type="ARBA" id="ARBA00058118"/>
    </source>
</evidence>
<dbReference type="Pfam" id="PF14748">
    <property type="entry name" value="P5CR_dimer"/>
    <property type="match status" value="1"/>
</dbReference>
<comment type="similarity">
    <text evidence="1 6 9">Belongs to the pyrroline-5-carboxylate reductase family.</text>
</comment>
<evidence type="ECO:0000256" key="2">
    <source>
        <dbReference type="ARBA" id="ARBA00022650"/>
    </source>
</evidence>
<dbReference type="PROSITE" id="PS00521">
    <property type="entry name" value="P5CR"/>
    <property type="match status" value="1"/>
</dbReference>
<dbReference type="InterPro" id="IPR000304">
    <property type="entry name" value="Pyrroline-COOH_reductase"/>
</dbReference>
<sequence length="268" mass="29449">MQKIVFMGAGSMAEALIHGWIKNEVVPANQIYVKNRSNVERLHELRNIYGVHIIEQLEEIKDADLVILAMKPKDARVAFESIAPYLSENTAILSVLAGIAIETIEKALGVRPIARVMPNTSAAIGMAASGIAFNEYVTDSQKSIYLQLLEAIGIVIEVEEDKLHAITALSGSGPAYLYYLLEAWEKIGVEFGLSKETVRKLMVQTIAGSAMMLQKVKEEPEVLRRKVTSPGGTTEAGIKALENFRFNEAIYACIKSAEARSRELARGE</sequence>
<gene>
    <name evidence="6" type="primary">proC</name>
    <name evidence="12" type="ORF">HNR36_001123</name>
</gene>
<keyword evidence="6 9" id="KW-0028">Amino-acid biosynthesis</keyword>
<name>A0A840PSB9_URETH</name>
<evidence type="ECO:0000259" key="11">
    <source>
        <dbReference type="Pfam" id="PF14748"/>
    </source>
</evidence>
<dbReference type="PIRSF" id="PIRSF000193">
    <property type="entry name" value="Pyrrol-5-carb_rd"/>
    <property type="match status" value="1"/>
</dbReference>
<keyword evidence="6" id="KW-0963">Cytoplasm</keyword>
<dbReference type="InterPro" id="IPR028939">
    <property type="entry name" value="P5C_Rdtase_cat_N"/>
</dbReference>
<dbReference type="SUPFAM" id="SSF48179">
    <property type="entry name" value="6-phosphogluconate dehydrogenase C-terminal domain-like"/>
    <property type="match status" value="1"/>
</dbReference>
<dbReference type="InterPro" id="IPR036291">
    <property type="entry name" value="NAD(P)-bd_dom_sf"/>
</dbReference>
<evidence type="ECO:0000256" key="4">
    <source>
        <dbReference type="ARBA" id="ARBA00023002"/>
    </source>
</evidence>
<feature type="domain" description="Pyrroline-5-carboxylate reductase catalytic N-terminal" evidence="10">
    <location>
        <begin position="3"/>
        <end position="98"/>
    </location>
</feature>
<dbReference type="GO" id="GO:0004735">
    <property type="term" value="F:pyrroline-5-carboxylate reductase activity"/>
    <property type="evidence" value="ECO:0007669"/>
    <property type="project" value="UniProtKB-UniRule"/>
</dbReference>